<name>A0A380BS27_SPOPA</name>
<dbReference type="Proteomes" id="UP000254519">
    <property type="component" value="Unassembled WGS sequence"/>
</dbReference>
<reference evidence="1 2" key="1">
    <citation type="submission" date="2018-06" db="EMBL/GenBank/DDBJ databases">
        <authorList>
            <consortium name="Pathogen Informatics"/>
            <person name="Doyle S."/>
        </authorList>
    </citation>
    <scope>NUCLEOTIDE SEQUENCE [LARGE SCALE GENOMIC DNA]</scope>
    <source>
        <strain evidence="2">ATCC 11859 / DSM 33 / NCIB 8841 / NCTC 4822</strain>
    </source>
</reference>
<keyword evidence="2" id="KW-1185">Reference proteome</keyword>
<dbReference type="OrthoDB" id="2438315at2"/>
<protein>
    <submittedName>
        <fullName evidence="1">Uncharacterized protein</fullName>
    </submittedName>
</protein>
<sequence>MLKLLKLSFLILFILLTGCSSISKYDDHEPAAIVKGKEISIGDLRFLYPDDTALDYLEWTINIELVKQEVKEMGIDIPEKLEVDGVWFAELPPKNTKDVGGKQIRKYAESQAKKLNMSPEKFQKEYAKRINEQNVYLVTYVEKKLGKKINSEEMTVEIDEEVHHLLKELVQENKDEIKVLINRPIP</sequence>
<dbReference type="RefSeq" id="WP_115361274.1">
    <property type="nucleotide sequence ID" value="NZ_CP038012.1"/>
</dbReference>
<proteinExistence type="predicted"/>
<accession>A0A380BS27</accession>
<evidence type="ECO:0000313" key="2">
    <source>
        <dbReference type="Proteomes" id="UP000254519"/>
    </source>
</evidence>
<evidence type="ECO:0000313" key="1">
    <source>
        <dbReference type="EMBL" id="SUJ05624.1"/>
    </source>
</evidence>
<dbReference type="EMBL" id="UGYZ01000002">
    <property type="protein sequence ID" value="SUJ05624.1"/>
    <property type="molecule type" value="Genomic_DNA"/>
</dbReference>
<dbReference type="AlphaFoldDB" id="A0A380BS27"/>
<dbReference type="PROSITE" id="PS51257">
    <property type="entry name" value="PROKAR_LIPOPROTEIN"/>
    <property type="match status" value="1"/>
</dbReference>
<organism evidence="1 2">
    <name type="scientific">Sporosarcina pasteurii</name>
    <name type="common">Bacillus pasteurii</name>
    <dbReference type="NCBI Taxonomy" id="1474"/>
    <lineage>
        <taxon>Bacteria</taxon>
        <taxon>Bacillati</taxon>
        <taxon>Bacillota</taxon>
        <taxon>Bacilli</taxon>
        <taxon>Bacillales</taxon>
        <taxon>Caryophanaceae</taxon>
        <taxon>Sporosarcina</taxon>
    </lineage>
</organism>
<gene>
    <name evidence="1" type="ORF">NCTC4822_01689</name>
</gene>